<name>A0A7W3NFM7_PRIAR</name>
<feature type="domain" description="ABC-2 type transporter transmembrane" evidence="6">
    <location>
        <begin position="16"/>
        <end position="368"/>
    </location>
</feature>
<evidence type="ECO:0000256" key="2">
    <source>
        <dbReference type="ARBA" id="ARBA00022692"/>
    </source>
</evidence>
<evidence type="ECO:0000313" key="8">
    <source>
        <dbReference type="Proteomes" id="UP000543174"/>
    </source>
</evidence>
<feature type="transmembrane region" description="Helical" evidence="5">
    <location>
        <begin position="191"/>
        <end position="210"/>
    </location>
</feature>
<evidence type="ECO:0000313" key="7">
    <source>
        <dbReference type="EMBL" id="MBA9042028.1"/>
    </source>
</evidence>
<comment type="subcellular location">
    <subcellularLocation>
        <location evidence="1">Membrane</location>
        <topology evidence="1">Multi-pass membrane protein</topology>
    </subcellularLocation>
</comment>
<evidence type="ECO:0000256" key="5">
    <source>
        <dbReference type="SAM" id="Phobius"/>
    </source>
</evidence>
<organism evidence="7 8">
    <name type="scientific">Priestia aryabhattai</name>
    <name type="common">Bacillus aryabhattai</name>
    <dbReference type="NCBI Taxonomy" id="412384"/>
    <lineage>
        <taxon>Bacteria</taxon>
        <taxon>Bacillati</taxon>
        <taxon>Bacillota</taxon>
        <taxon>Bacilli</taxon>
        <taxon>Bacillales</taxon>
        <taxon>Bacillaceae</taxon>
        <taxon>Priestia</taxon>
    </lineage>
</organism>
<feature type="transmembrane region" description="Helical" evidence="5">
    <location>
        <begin position="231"/>
        <end position="254"/>
    </location>
</feature>
<keyword evidence="2 5" id="KW-0812">Transmembrane</keyword>
<dbReference type="Gene3D" id="3.40.1710.10">
    <property type="entry name" value="abc type-2 transporter like domain"/>
    <property type="match status" value="1"/>
</dbReference>
<evidence type="ECO:0000256" key="4">
    <source>
        <dbReference type="ARBA" id="ARBA00023136"/>
    </source>
</evidence>
<feature type="transmembrane region" description="Helical" evidence="5">
    <location>
        <begin position="293"/>
        <end position="310"/>
    </location>
</feature>
<evidence type="ECO:0000256" key="3">
    <source>
        <dbReference type="ARBA" id="ARBA00022989"/>
    </source>
</evidence>
<feature type="transmembrane region" description="Helical" evidence="5">
    <location>
        <begin position="349"/>
        <end position="369"/>
    </location>
</feature>
<evidence type="ECO:0000259" key="6">
    <source>
        <dbReference type="Pfam" id="PF12698"/>
    </source>
</evidence>
<dbReference type="RefSeq" id="WP_098598832.1">
    <property type="nucleotide sequence ID" value="NZ_JACJHT010000008.1"/>
</dbReference>
<accession>A0A7W3NFM7</accession>
<feature type="transmembrane region" description="Helical" evidence="5">
    <location>
        <begin position="266"/>
        <end position="286"/>
    </location>
</feature>
<dbReference type="Proteomes" id="UP000543174">
    <property type="component" value="Unassembled WGS sequence"/>
</dbReference>
<comment type="caution">
    <text evidence="7">The sequence shown here is derived from an EMBL/GenBank/DDBJ whole genome shotgun (WGS) entry which is preliminary data.</text>
</comment>
<feature type="transmembrane region" description="Helical" evidence="5">
    <location>
        <begin position="12"/>
        <end position="33"/>
    </location>
</feature>
<protein>
    <submittedName>
        <fullName evidence="7">YhgE/Pip-like protein</fullName>
    </submittedName>
</protein>
<gene>
    <name evidence="7" type="ORF">HNP21_005161</name>
</gene>
<dbReference type="PANTHER" id="PTHR43077">
    <property type="entry name" value="TRANSPORT PERMEASE YVFS-RELATED"/>
    <property type="match status" value="1"/>
</dbReference>
<dbReference type="GO" id="GO:0140359">
    <property type="term" value="F:ABC-type transporter activity"/>
    <property type="evidence" value="ECO:0007669"/>
    <property type="project" value="InterPro"/>
</dbReference>
<dbReference type="InterPro" id="IPR051328">
    <property type="entry name" value="T7SS_ABC-Transporter"/>
</dbReference>
<sequence length="384" mass="43161">MKNLYLSLLKTRSVIIGLITAIIFQILFSIIWITGYDHVTDRIDQFKIIIVNEDSKIGAQVANNLEENLKFKITQSSVLKSAMDKLDDRKVQMVIYIPEDFSSTLQNNEKKAKIIYSLNESNPSMLKSVMQTVEQKVTSTINKESVKSGLQITFEQLHVPSNQAIGLSQGLSERIHPVVNNINKVSNFSRLMVPMMLVMASFTGSMLFIMEMNKAAKAFKTLYNRWQRFGARAFLIITATILISTIGSIMVYVMGVHSHQGFITMWYFQMMYVLTFLFLAQVPFFIVGDAGGWVNIAMLSIQLLSSGSTIPRELLSNFYQNASNFLPATYAVEGIMKLVTGGPSISHEIIMLCKILIGIIVITLILVALQRENKKEKSSNLTNV</sequence>
<dbReference type="EMBL" id="JACJHT010000008">
    <property type="protein sequence ID" value="MBA9042028.1"/>
    <property type="molecule type" value="Genomic_DNA"/>
</dbReference>
<dbReference type="GO" id="GO:0016020">
    <property type="term" value="C:membrane"/>
    <property type="evidence" value="ECO:0007669"/>
    <property type="project" value="UniProtKB-SubCell"/>
</dbReference>
<proteinExistence type="predicted"/>
<dbReference type="Pfam" id="PF12698">
    <property type="entry name" value="ABC2_membrane_3"/>
    <property type="match status" value="1"/>
</dbReference>
<reference evidence="7" key="1">
    <citation type="submission" date="2020-08" db="EMBL/GenBank/DDBJ databases">
        <title>Functional genomics of gut bacteria from endangered species of beetles.</title>
        <authorList>
            <person name="Carlos-Shanley C."/>
        </authorList>
    </citation>
    <scope>NUCLEOTIDE SEQUENCE [LARGE SCALE GENOMIC DNA]</scope>
    <source>
        <strain evidence="7">S00060</strain>
    </source>
</reference>
<keyword evidence="4 5" id="KW-0472">Membrane</keyword>
<keyword evidence="3 5" id="KW-1133">Transmembrane helix</keyword>
<keyword evidence="8" id="KW-1185">Reference proteome</keyword>
<evidence type="ECO:0000256" key="1">
    <source>
        <dbReference type="ARBA" id="ARBA00004141"/>
    </source>
</evidence>
<dbReference type="InterPro" id="IPR013525">
    <property type="entry name" value="ABC2_TM"/>
</dbReference>
<dbReference type="AlphaFoldDB" id="A0A7W3NFM7"/>
<dbReference type="PANTHER" id="PTHR43077:SF10">
    <property type="entry name" value="TRANSPORT PERMEASE PROTEIN"/>
    <property type="match status" value="1"/>
</dbReference>